<feature type="compositionally biased region" description="Polar residues" evidence="3">
    <location>
        <begin position="376"/>
        <end position="389"/>
    </location>
</feature>
<feature type="compositionally biased region" description="Basic residues" evidence="3">
    <location>
        <begin position="800"/>
        <end position="814"/>
    </location>
</feature>
<feature type="region of interest" description="Disordered" evidence="3">
    <location>
        <begin position="726"/>
        <end position="842"/>
    </location>
</feature>
<feature type="compositionally biased region" description="Acidic residues" evidence="3">
    <location>
        <begin position="206"/>
        <end position="218"/>
    </location>
</feature>
<dbReference type="EMBL" id="RRYP01016818">
    <property type="protein sequence ID" value="TNV74588.1"/>
    <property type="molecule type" value="Genomic_DNA"/>
</dbReference>
<protein>
    <submittedName>
        <fullName evidence="4">Uncharacterized protein</fullName>
    </submittedName>
</protein>
<evidence type="ECO:0000256" key="1">
    <source>
        <dbReference type="ARBA" id="ARBA00006180"/>
    </source>
</evidence>
<dbReference type="GO" id="GO:0019888">
    <property type="term" value="F:protein phosphatase regulator activity"/>
    <property type="evidence" value="ECO:0007669"/>
    <property type="project" value="TreeGrafter"/>
</dbReference>
<feature type="region of interest" description="Disordered" evidence="3">
    <location>
        <begin position="685"/>
        <end position="705"/>
    </location>
</feature>
<sequence>MRETERIRYYIKYKINQKSQHSAVYILGNFYIKQNKTLKMFKYRDLLSALGLGNKKCVQILQKDDLTDEQKLAEMLSEEETIGEVKSQNQKLIEFLSKRENLLKLIKFATRMPENIASQDQAHKYPFVAADILTSSIKLAEAFVPIREEPKPVEEESTISTQATESITKPSPAPADDEEDSESKSIQAVIERAQKTEEEKQTLVENLEEIDIEVEDEDQFKGLEDGESKQEESGTRTSFGDKKDSGNDANDDDDEVNVDEDDDKRPMNQPKISITVHKKTPEPVIESYDYSLLDELLSFLDAADMNLTEPILCGYFNKVVQALLGKIKPKFLQYLFIHRQGDIFDRLLKGLMHHSLAQLLIELLQVKVVAQSSKNGSASGGLMSNNNNRGFAFDNHDDDNDNEDGEEPSKSSPQEQRMLEILASKRQDVIASLLDSLGPKCRDFENTLNAQLVLLELTDSEQLFGKLIEKQNLTSLIGHACDVRNENQPYALHILATIIKEYQNQASSLSEELMTDFSTVSRSHFFDIVYSTMLTIKSTDRQLGIADTDLSVNQAGLSFKRFGNKRMRALELLRQILQTFAKQLMSGEFNLLTPILRKQILSTLLETIETYEYSNVASQTSIQILDSLKASFDESDISLLKSFVRKHLSSTDKTHITFASGNTAHRGHLAAIIKMALELKKITSDIQSQGSTDDETASRGSVEDPEWTKFCGKELKVHETKWTKKLELYGPEDHSNNDENPQDEEEEEDEEPEGFRMQPGRKDKKAGSRSQSRYDNSDQSKEEQEEEENNIGQMLDLGAAKKKTLLAHRSKVHIRPSAEELKRGQNGEENEDDDEEDEQSRFEHMLEKQNDIIEAKGEEVEPHKETVYLANVYWKAPDILTQSIDDLLAEEGYY</sequence>
<organism evidence="4 5">
    <name type="scientific">Halteria grandinella</name>
    <dbReference type="NCBI Taxonomy" id="5974"/>
    <lineage>
        <taxon>Eukaryota</taxon>
        <taxon>Sar</taxon>
        <taxon>Alveolata</taxon>
        <taxon>Ciliophora</taxon>
        <taxon>Intramacronucleata</taxon>
        <taxon>Spirotrichea</taxon>
        <taxon>Stichotrichia</taxon>
        <taxon>Sporadotrichida</taxon>
        <taxon>Halteriidae</taxon>
        <taxon>Halteria</taxon>
    </lineage>
</organism>
<keyword evidence="5" id="KW-1185">Reference proteome</keyword>
<dbReference type="GO" id="GO:0019903">
    <property type="term" value="F:protein phosphatase binding"/>
    <property type="evidence" value="ECO:0007669"/>
    <property type="project" value="InterPro"/>
</dbReference>
<dbReference type="OrthoDB" id="313574at2759"/>
<feature type="compositionally biased region" description="Acidic residues" evidence="3">
    <location>
        <begin position="249"/>
        <end position="262"/>
    </location>
</feature>
<feature type="compositionally biased region" description="Acidic residues" evidence="3">
    <location>
        <begin position="396"/>
        <end position="406"/>
    </location>
</feature>
<feature type="compositionally biased region" description="Basic and acidic residues" evidence="3">
    <location>
        <begin position="816"/>
        <end position="826"/>
    </location>
</feature>
<dbReference type="PANTHER" id="PTHR12634:SF8">
    <property type="entry name" value="FIERY MOUNTAIN, ISOFORM D"/>
    <property type="match status" value="1"/>
</dbReference>
<keyword evidence="2" id="KW-0131">Cell cycle</keyword>
<feature type="compositionally biased region" description="Basic and acidic residues" evidence="3">
    <location>
        <begin position="192"/>
        <end position="202"/>
    </location>
</feature>
<feature type="compositionally biased region" description="Acidic residues" evidence="3">
    <location>
        <begin position="828"/>
        <end position="838"/>
    </location>
</feature>
<evidence type="ECO:0000256" key="2">
    <source>
        <dbReference type="ARBA" id="ARBA00023306"/>
    </source>
</evidence>
<evidence type="ECO:0000256" key="3">
    <source>
        <dbReference type="SAM" id="MobiDB-lite"/>
    </source>
</evidence>
<evidence type="ECO:0000313" key="5">
    <source>
        <dbReference type="Proteomes" id="UP000785679"/>
    </source>
</evidence>
<reference evidence="4" key="1">
    <citation type="submission" date="2019-06" db="EMBL/GenBank/DDBJ databases">
        <authorList>
            <person name="Zheng W."/>
        </authorList>
    </citation>
    <scope>NUCLEOTIDE SEQUENCE</scope>
    <source>
        <strain evidence="4">QDHG01</strain>
    </source>
</reference>
<comment type="similarity">
    <text evidence="1">Belongs to the SAPS family.</text>
</comment>
<feature type="compositionally biased region" description="Acidic residues" evidence="3">
    <location>
        <begin position="740"/>
        <end position="752"/>
    </location>
</feature>
<comment type="caution">
    <text evidence="4">The sequence shown here is derived from an EMBL/GenBank/DDBJ whole genome shotgun (WGS) entry which is preliminary data.</text>
</comment>
<accession>A0A8J8NGF6</accession>
<feature type="compositionally biased region" description="Basic and acidic residues" evidence="3">
    <location>
        <begin position="726"/>
        <end position="737"/>
    </location>
</feature>
<feature type="region of interest" description="Disordered" evidence="3">
    <location>
        <begin position="376"/>
        <end position="415"/>
    </location>
</feature>
<proteinExistence type="inferred from homology"/>
<evidence type="ECO:0000313" key="4">
    <source>
        <dbReference type="EMBL" id="TNV74588.1"/>
    </source>
</evidence>
<dbReference type="AlphaFoldDB" id="A0A8J8NGF6"/>
<dbReference type="Proteomes" id="UP000785679">
    <property type="component" value="Unassembled WGS sequence"/>
</dbReference>
<gene>
    <name evidence="4" type="ORF">FGO68_gene9111</name>
</gene>
<dbReference type="PANTHER" id="PTHR12634">
    <property type="entry name" value="SIT4 YEAST -ASSOCIATING PROTEIN-RELATED"/>
    <property type="match status" value="1"/>
</dbReference>
<name>A0A8J8NGF6_HALGN</name>
<dbReference type="InterPro" id="IPR007587">
    <property type="entry name" value="SAPS"/>
</dbReference>
<feature type="compositionally biased region" description="Polar residues" evidence="3">
    <location>
        <begin position="158"/>
        <end position="169"/>
    </location>
</feature>
<feature type="compositionally biased region" description="Basic and acidic residues" evidence="3">
    <location>
        <begin position="219"/>
        <end position="246"/>
    </location>
</feature>
<feature type="region of interest" description="Disordered" evidence="3">
    <location>
        <begin position="148"/>
        <end position="269"/>
    </location>
</feature>